<feature type="region of interest" description="Disordered" evidence="1">
    <location>
        <begin position="413"/>
        <end position="437"/>
    </location>
</feature>
<gene>
    <name evidence="2" type="ORF">CFBP3846_01749</name>
</gene>
<evidence type="ECO:0000256" key="1">
    <source>
        <dbReference type="SAM" id="MobiDB-lite"/>
    </source>
</evidence>
<reference evidence="2 3" key="1">
    <citation type="submission" date="2017-11" db="EMBL/GenBank/DDBJ databases">
        <authorList>
            <person name="Blom J."/>
        </authorList>
    </citation>
    <scope>NUCLEOTIDE SEQUENCE [LARGE SCALE GENOMIC DNA]</scope>
    <source>
        <strain evidence="2 3">CFBP3846</strain>
    </source>
</reference>
<keyword evidence="3" id="KW-1185">Reference proteome</keyword>
<accession>A0ABY1U454</accession>
<feature type="compositionally biased region" description="Acidic residues" evidence="1">
    <location>
        <begin position="419"/>
        <end position="437"/>
    </location>
</feature>
<dbReference type="Proteomes" id="UP000239665">
    <property type="component" value="Chromosome 1"/>
</dbReference>
<evidence type="ECO:0000313" key="2">
    <source>
        <dbReference type="EMBL" id="SOS26175.1"/>
    </source>
</evidence>
<name>A0ABY1U454_PSESX</name>
<dbReference type="EMBL" id="LT963402">
    <property type="protein sequence ID" value="SOS26175.1"/>
    <property type="molecule type" value="Genomic_DNA"/>
</dbReference>
<evidence type="ECO:0008006" key="4">
    <source>
        <dbReference type="Google" id="ProtNLM"/>
    </source>
</evidence>
<evidence type="ECO:0000313" key="3">
    <source>
        <dbReference type="Proteomes" id="UP000239665"/>
    </source>
</evidence>
<dbReference type="RefSeq" id="WP_060412625.1">
    <property type="nucleotide sequence ID" value="NZ_LIIJ01000072.1"/>
</dbReference>
<proteinExistence type="predicted"/>
<organism evidence="2 3">
    <name type="scientific">Pseudomonas syringae pv. avii</name>
    <dbReference type="NCBI Taxonomy" id="663959"/>
    <lineage>
        <taxon>Bacteria</taxon>
        <taxon>Pseudomonadati</taxon>
        <taxon>Pseudomonadota</taxon>
        <taxon>Gammaproteobacteria</taxon>
        <taxon>Pseudomonadales</taxon>
        <taxon>Pseudomonadaceae</taxon>
        <taxon>Pseudomonas</taxon>
        <taxon>Pseudomonas syringae</taxon>
    </lineage>
</organism>
<sequence>MAHKVEYLITVDQKDQFCKSISGFNNLIKTIEDVSITSSTLTWRELSIQYEVQDGEIQRDKQRFFHAKFTLQKEEQLSKFEDLLRIIRSILSKAGGRPPQILWDGVSSNYAKNAYPIIHEIENTLRKLITKFMLINVGLGWTREAIPKEVQESVRSKETKLGHDYLYEVDFIQLSNFLFKEYATTNTTVLIDRLRQATKIEDLDLDELKNAIPKSNWDRFFSSIVNCENEYLKTRWDKLYDRRNQIAHNKPIGRTEYEEIKRLSDELKPKLLQAIDNLDKLRITEYERELVSENVATTKHTSYAEFLNRWNELHKMLYTVASTLTPESELDNFIKHKGQNVRSLVNVATRDYKLLSNLQRKEIQEILRLRNYMIHEPSVMVPPDTLASNVERIQNFIQILRGKLSEFYEGGLKPSDNLEHDDTDVLDETVDDDETTS</sequence>
<protein>
    <recommendedName>
        <fullName evidence="4">Apea-like HEPN domain-containing protein</fullName>
    </recommendedName>
</protein>